<evidence type="ECO:0000256" key="1">
    <source>
        <dbReference type="SAM" id="MobiDB-lite"/>
    </source>
</evidence>
<sequence>MNRSRVKELANRQFFKDIEGKQFDEDEDELTYQDVKPTGSNLFERKEDELEIRPEEEEFDEEESEEEGEGIEEDLDQDQDVEFHDPPEQVDSENDGMVSAVENLDEESREESYIESELNHLALSDHLESKMSASEKAASSEDESEPDEVKIEFDKIQLPAVRSQEELDDICFGMFHALVSKIGWSLIPLHCKAGPKTLTVSMAPVGKPKRRRNSSYNEEPPILENLKEVNKGKSSETIEENKDGRFKDMVSKIRAGQIRFMKKKNNGYMVLGMDTPGMSEDLIERCLNNSANEGEAVEKMLEETGMLPLVQALCKYP</sequence>
<protein>
    <submittedName>
        <fullName evidence="2">Phosphoprotein</fullName>
    </submittedName>
</protein>
<organism evidence="2">
    <name type="scientific">Vaprio virus</name>
    <dbReference type="NCBI Taxonomy" id="2100727"/>
    <lineage>
        <taxon>Viruses</taxon>
        <taxon>Riboviria</taxon>
        <taxon>Orthornavirae</taxon>
        <taxon>Negarnaviricota</taxon>
        <taxon>Haploviricotina</taxon>
        <taxon>Monjiviricetes</taxon>
        <taxon>Mononegavirales</taxon>
        <taxon>Rhabdoviridae</taxon>
        <taxon>Alpharhabdovirinae</taxon>
        <taxon>Ledantevirus</taxon>
        <taxon>Ledantevirus vaprio</taxon>
    </lineage>
</organism>
<evidence type="ECO:0000313" key="2">
    <source>
        <dbReference type="EMBL" id="AVI57364.1"/>
    </source>
</evidence>
<feature type="compositionally biased region" description="Acidic residues" evidence="1">
    <location>
        <begin position="54"/>
        <end position="80"/>
    </location>
</feature>
<proteinExistence type="predicted"/>
<dbReference type="KEGG" id="vg:40527123"/>
<evidence type="ECO:0000313" key="3">
    <source>
        <dbReference type="Proteomes" id="UP000297178"/>
    </source>
</evidence>
<feature type="compositionally biased region" description="Basic and acidic residues" evidence="1">
    <location>
        <begin position="43"/>
        <end position="53"/>
    </location>
</feature>
<dbReference type="EMBL" id="MG021441">
    <property type="protein sequence ID" value="AVI57364.1"/>
    <property type="molecule type" value="Viral_cRNA"/>
</dbReference>
<feature type="region of interest" description="Disordered" evidence="1">
    <location>
        <begin position="129"/>
        <end position="149"/>
    </location>
</feature>
<name>A0A2P1BSX4_9RHAB</name>
<dbReference type="RefSeq" id="YP_009666835.1">
    <property type="nucleotide sequence ID" value="NC_043538.1"/>
</dbReference>
<dbReference type="Proteomes" id="UP000297178">
    <property type="component" value="Segment"/>
</dbReference>
<keyword evidence="3" id="KW-1185">Reference proteome</keyword>
<reference evidence="2" key="1">
    <citation type="journal article" date="2018" name="Virol. J.">
        <title>Isolation of a novel Rhabdovirus from an insectivorous bat (Pipistrellus kuhlii) in Italy.</title>
        <authorList>
            <person name="Lelli D."/>
            <person name="Prosperi A."/>
            <person name="Moreno A."/>
            <person name="Chiapponi C."/>
            <person name="Gibellini A.M."/>
            <person name="De Benedictis P."/>
            <person name="Leopardi S."/>
            <person name="Sozzi E."/>
            <person name="Lavazza A."/>
        </authorList>
    </citation>
    <scope>NUCLEOTIDE SEQUENCE [LARGE SCALE GENOMIC DNA]</scope>
    <source>
        <strain evidence="2">VAPV_2016</strain>
    </source>
</reference>
<accession>A0A2P1BSX4</accession>
<feature type="region of interest" description="Disordered" evidence="1">
    <location>
        <begin position="17"/>
        <end position="98"/>
    </location>
</feature>
<dbReference type="GeneID" id="40527123"/>